<protein>
    <submittedName>
        <fullName evidence="1">Uncharacterized protein</fullName>
    </submittedName>
</protein>
<dbReference type="AlphaFoldDB" id="A0A3E0DHI7"/>
<reference evidence="1 2" key="1">
    <citation type="submission" date="2018-08" db="EMBL/GenBank/DDBJ databases">
        <title>Genomic Encyclopedia of Type Strains, Phase III (KMG-III): the genomes of soil and plant-associated and newly described type strains.</title>
        <authorList>
            <person name="Whitman W."/>
        </authorList>
    </citation>
    <scope>NUCLEOTIDE SEQUENCE [LARGE SCALE GENOMIC DNA]</scope>
    <source>
        <strain evidence="1 2">CECT 7375</strain>
    </source>
</reference>
<name>A0A3E0DHI7_9GAMM</name>
<evidence type="ECO:0000313" key="2">
    <source>
        <dbReference type="Proteomes" id="UP000256542"/>
    </source>
</evidence>
<proteinExistence type="predicted"/>
<comment type="caution">
    <text evidence="1">The sequence shown here is derived from an EMBL/GenBank/DDBJ whole genome shotgun (WGS) entry which is preliminary data.</text>
</comment>
<dbReference type="Proteomes" id="UP000256542">
    <property type="component" value="Unassembled WGS sequence"/>
</dbReference>
<accession>A0A3E0DHI7</accession>
<sequence length="45" mass="4826">MNHAYSSPKALFKHIYGGTLSIDEKKAFSSIKGACVVGSFHAVVK</sequence>
<dbReference type="EMBL" id="QUNG01000010">
    <property type="protein sequence ID" value="REG82187.1"/>
    <property type="molecule type" value="Genomic_DNA"/>
</dbReference>
<organism evidence="1 2">
    <name type="scientific">Marinomonas pollencensis</name>
    <dbReference type="NCBI Taxonomy" id="491954"/>
    <lineage>
        <taxon>Bacteria</taxon>
        <taxon>Pseudomonadati</taxon>
        <taxon>Pseudomonadota</taxon>
        <taxon>Gammaproteobacteria</taxon>
        <taxon>Oceanospirillales</taxon>
        <taxon>Oceanospirillaceae</taxon>
        <taxon>Marinomonas</taxon>
    </lineage>
</organism>
<evidence type="ECO:0000313" key="1">
    <source>
        <dbReference type="EMBL" id="REG82187.1"/>
    </source>
</evidence>
<gene>
    <name evidence="1" type="ORF">DFP81_11075</name>
</gene>
<keyword evidence="2" id="KW-1185">Reference proteome</keyword>